<dbReference type="Proteomes" id="UP000221918">
    <property type="component" value="Unassembled WGS sequence"/>
</dbReference>
<evidence type="ECO:0000313" key="2">
    <source>
        <dbReference type="Proteomes" id="UP000221918"/>
    </source>
</evidence>
<sequence>MEQRKYAVTPQDRMNYLLGLYSADQQINAVLYFPVGISKKILEQSVRLTLQLQPVLNSRFVENDIPYWE</sequence>
<feature type="non-terminal residue" evidence="1">
    <location>
        <position position="69"/>
    </location>
</feature>
<protein>
    <submittedName>
        <fullName evidence="1">Condensation protein</fullName>
    </submittedName>
</protein>
<dbReference type="EMBL" id="NUTL01000319">
    <property type="protein sequence ID" value="PHE82244.1"/>
    <property type="molecule type" value="Genomic_DNA"/>
</dbReference>
<name>A0ABD6SV47_9BACI</name>
<reference evidence="1 2" key="1">
    <citation type="submission" date="2017-09" db="EMBL/GenBank/DDBJ databases">
        <title>Large-scale bioinformatics analysis of Bacillus genomes uncovers conserved roles of natural products in bacterial physiology.</title>
        <authorList>
            <consortium name="Agbiome Team Llc"/>
            <person name="Bleich R.M."/>
            <person name="Grubbs K.J."/>
            <person name="Santa Maria K.C."/>
            <person name="Allen S.E."/>
            <person name="Farag S."/>
            <person name="Shank E.A."/>
            <person name="Bowers A."/>
        </authorList>
    </citation>
    <scope>NUCLEOTIDE SEQUENCE [LARGE SCALE GENOMIC DNA]</scope>
    <source>
        <strain evidence="1 2">AFS037265</strain>
    </source>
</reference>
<gene>
    <name evidence="1" type="ORF">COF81_31570</name>
</gene>
<evidence type="ECO:0000313" key="1">
    <source>
        <dbReference type="EMBL" id="PHE82244.1"/>
    </source>
</evidence>
<dbReference type="AlphaFoldDB" id="A0ABD6SV47"/>
<accession>A0ABD6SV47</accession>
<proteinExistence type="predicted"/>
<comment type="caution">
    <text evidence="1">The sequence shown here is derived from an EMBL/GenBank/DDBJ whole genome shotgun (WGS) entry which is preliminary data.</text>
</comment>
<organism evidence="1 2">
    <name type="scientific">Bacillus pseudomycoides</name>
    <dbReference type="NCBI Taxonomy" id="64104"/>
    <lineage>
        <taxon>Bacteria</taxon>
        <taxon>Bacillati</taxon>
        <taxon>Bacillota</taxon>
        <taxon>Bacilli</taxon>
        <taxon>Bacillales</taxon>
        <taxon>Bacillaceae</taxon>
        <taxon>Bacillus</taxon>
        <taxon>Bacillus cereus group</taxon>
    </lineage>
</organism>